<gene>
    <name evidence="1" type="ORF">PHYPA_001699</name>
</gene>
<dbReference type="InParanoid" id="A0A2K1LB67"/>
<proteinExistence type="predicted"/>
<dbReference type="Proteomes" id="UP000006727">
    <property type="component" value="Chromosome 1"/>
</dbReference>
<reference evidence="1 3" key="2">
    <citation type="journal article" date="2018" name="Plant J.">
        <title>The Physcomitrella patens chromosome-scale assembly reveals moss genome structure and evolution.</title>
        <authorList>
            <person name="Lang D."/>
            <person name="Ullrich K.K."/>
            <person name="Murat F."/>
            <person name="Fuchs J."/>
            <person name="Jenkins J."/>
            <person name="Haas F.B."/>
            <person name="Piednoel M."/>
            <person name="Gundlach H."/>
            <person name="Van Bel M."/>
            <person name="Meyberg R."/>
            <person name="Vives C."/>
            <person name="Morata J."/>
            <person name="Symeonidi A."/>
            <person name="Hiss M."/>
            <person name="Muchero W."/>
            <person name="Kamisugi Y."/>
            <person name="Saleh O."/>
            <person name="Blanc G."/>
            <person name="Decker E.L."/>
            <person name="van Gessel N."/>
            <person name="Grimwood J."/>
            <person name="Hayes R.D."/>
            <person name="Graham S.W."/>
            <person name="Gunter L.E."/>
            <person name="McDaniel S.F."/>
            <person name="Hoernstein S.N.W."/>
            <person name="Larsson A."/>
            <person name="Li F.W."/>
            <person name="Perroud P.F."/>
            <person name="Phillips J."/>
            <person name="Ranjan P."/>
            <person name="Rokshar D.S."/>
            <person name="Rothfels C.J."/>
            <person name="Schneider L."/>
            <person name="Shu S."/>
            <person name="Stevenson D.W."/>
            <person name="Thummler F."/>
            <person name="Tillich M."/>
            <person name="Villarreal Aguilar J.C."/>
            <person name="Widiez T."/>
            <person name="Wong G.K."/>
            <person name="Wymore A."/>
            <person name="Zhang Y."/>
            <person name="Zimmer A.D."/>
            <person name="Quatrano R.S."/>
            <person name="Mayer K.F.X."/>
            <person name="Goodstein D."/>
            <person name="Casacuberta J.M."/>
            <person name="Vandepoele K."/>
            <person name="Reski R."/>
            <person name="Cuming A.C."/>
            <person name="Tuskan G.A."/>
            <person name="Maumus F."/>
            <person name="Salse J."/>
            <person name="Schmutz J."/>
            <person name="Rensing S.A."/>
        </authorList>
    </citation>
    <scope>NUCLEOTIDE SEQUENCE [LARGE SCALE GENOMIC DNA]</scope>
    <source>
        <strain evidence="2 3">cv. Gransden 2004</strain>
    </source>
</reference>
<organism evidence="1">
    <name type="scientific">Physcomitrium patens</name>
    <name type="common">Spreading-leaved earth moss</name>
    <name type="synonym">Physcomitrella patens</name>
    <dbReference type="NCBI Taxonomy" id="3218"/>
    <lineage>
        <taxon>Eukaryota</taxon>
        <taxon>Viridiplantae</taxon>
        <taxon>Streptophyta</taxon>
        <taxon>Embryophyta</taxon>
        <taxon>Bryophyta</taxon>
        <taxon>Bryophytina</taxon>
        <taxon>Bryopsida</taxon>
        <taxon>Funariidae</taxon>
        <taxon>Funariales</taxon>
        <taxon>Funariaceae</taxon>
        <taxon>Physcomitrium</taxon>
    </lineage>
</organism>
<dbReference type="EMBL" id="ABEU02000001">
    <property type="protein sequence ID" value="PNR63274.1"/>
    <property type="molecule type" value="Genomic_DNA"/>
</dbReference>
<keyword evidence="3" id="KW-1185">Reference proteome</keyword>
<accession>A0A2K1LB67</accession>
<sequence>MMTIMLHWWYLIDVQCSFSLVGVLKLKVMDATAKARRLLPNFWIEGTLQATGAAAMGPSMQGPRRPVNDRCTVPDSVTTIAPTPVQAAATKEISRRDILKDRLVASAA</sequence>
<reference evidence="1 3" key="1">
    <citation type="journal article" date="2008" name="Science">
        <title>The Physcomitrella genome reveals evolutionary insights into the conquest of land by plants.</title>
        <authorList>
            <person name="Rensing S."/>
            <person name="Lang D."/>
            <person name="Zimmer A."/>
            <person name="Terry A."/>
            <person name="Salamov A."/>
            <person name="Shapiro H."/>
            <person name="Nishiyama T."/>
            <person name="Perroud P.-F."/>
            <person name="Lindquist E."/>
            <person name="Kamisugi Y."/>
            <person name="Tanahashi T."/>
            <person name="Sakakibara K."/>
            <person name="Fujita T."/>
            <person name="Oishi K."/>
            <person name="Shin-I T."/>
            <person name="Kuroki Y."/>
            <person name="Toyoda A."/>
            <person name="Suzuki Y."/>
            <person name="Hashimoto A."/>
            <person name="Yamaguchi K."/>
            <person name="Sugano A."/>
            <person name="Kohara Y."/>
            <person name="Fujiyama A."/>
            <person name="Anterola A."/>
            <person name="Aoki S."/>
            <person name="Ashton N."/>
            <person name="Barbazuk W.B."/>
            <person name="Barker E."/>
            <person name="Bennetzen J."/>
            <person name="Bezanilla M."/>
            <person name="Blankenship R."/>
            <person name="Cho S.H."/>
            <person name="Dutcher S."/>
            <person name="Estelle M."/>
            <person name="Fawcett J.A."/>
            <person name="Gundlach H."/>
            <person name="Hanada K."/>
            <person name="Heyl A."/>
            <person name="Hicks K.A."/>
            <person name="Hugh J."/>
            <person name="Lohr M."/>
            <person name="Mayer K."/>
            <person name="Melkozernov A."/>
            <person name="Murata T."/>
            <person name="Nelson D."/>
            <person name="Pils B."/>
            <person name="Prigge M."/>
            <person name="Reiss B."/>
            <person name="Renner T."/>
            <person name="Rombauts S."/>
            <person name="Rushton P."/>
            <person name="Sanderfoot A."/>
            <person name="Schween G."/>
            <person name="Shiu S.-H."/>
            <person name="Stueber K."/>
            <person name="Theodoulou F.L."/>
            <person name="Tu H."/>
            <person name="Van de Peer Y."/>
            <person name="Verrier P.J."/>
            <person name="Waters E."/>
            <person name="Wood A."/>
            <person name="Yang L."/>
            <person name="Cove D."/>
            <person name="Cuming A."/>
            <person name="Hasebe M."/>
            <person name="Lucas S."/>
            <person name="Mishler D.B."/>
            <person name="Reski R."/>
            <person name="Grigoriev I."/>
            <person name="Quatrano R.S."/>
            <person name="Boore J.L."/>
        </authorList>
    </citation>
    <scope>NUCLEOTIDE SEQUENCE [LARGE SCALE GENOMIC DNA]</scope>
    <source>
        <strain evidence="2 3">cv. Gransden 2004</strain>
    </source>
</reference>
<dbReference type="EnsemblPlants" id="Pp3c1_36480V3.1">
    <property type="protein sequence ID" value="Pp3c1_36480V3.1"/>
    <property type="gene ID" value="Pp3c1_36480"/>
</dbReference>
<dbReference type="AlphaFoldDB" id="A0A2K1LB67"/>
<reference evidence="2" key="3">
    <citation type="submission" date="2020-12" db="UniProtKB">
        <authorList>
            <consortium name="EnsemblPlants"/>
        </authorList>
    </citation>
    <scope>IDENTIFICATION</scope>
</reference>
<name>A0A2K1LB67_PHYPA</name>
<evidence type="ECO:0000313" key="2">
    <source>
        <dbReference type="EnsemblPlants" id="Pp3c1_36480V3.1"/>
    </source>
</evidence>
<evidence type="ECO:0000313" key="1">
    <source>
        <dbReference type="EMBL" id="PNR63274.1"/>
    </source>
</evidence>
<protein>
    <submittedName>
        <fullName evidence="1 2">Uncharacterized protein</fullName>
    </submittedName>
</protein>
<dbReference type="Gramene" id="Pp3c1_36480V3.1">
    <property type="protein sequence ID" value="Pp3c1_36480V3.1"/>
    <property type="gene ID" value="Pp3c1_36480"/>
</dbReference>
<evidence type="ECO:0000313" key="3">
    <source>
        <dbReference type="Proteomes" id="UP000006727"/>
    </source>
</evidence>
<dbReference type="PaxDb" id="3218-PP1S28_101V6.1"/>